<proteinExistence type="predicted"/>
<name>A0ABS5KT55_9ACTN</name>
<evidence type="ECO:0000313" key="3">
    <source>
        <dbReference type="Proteomes" id="UP000730482"/>
    </source>
</evidence>
<feature type="compositionally biased region" description="Gly residues" evidence="1">
    <location>
        <begin position="1"/>
        <end position="13"/>
    </location>
</feature>
<dbReference type="RefSeq" id="WP_212010751.1">
    <property type="nucleotide sequence ID" value="NZ_JAAFYZ010000065.1"/>
</dbReference>
<dbReference type="Proteomes" id="UP000730482">
    <property type="component" value="Unassembled WGS sequence"/>
</dbReference>
<reference evidence="2 3" key="1">
    <citation type="submission" date="2020-02" db="EMBL/GenBank/DDBJ databases">
        <title>Acidophilic actinobacteria isolated from forest soil.</title>
        <authorList>
            <person name="Golinska P."/>
        </authorList>
    </citation>
    <scope>NUCLEOTIDE SEQUENCE [LARGE SCALE GENOMIC DNA]</scope>
    <source>
        <strain evidence="2 3">NL8</strain>
    </source>
</reference>
<comment type="caution">
    <text evidence="2">The sequence shown here is derived from an EMBL/GenBank/DDBJ whole genome shotgun (WGS) entry which is preliminary data.</text>
</comment>
<evidence type="ECO:0008006" key="4">
    <source>
        <dbReference type="Google" id="ProtNLM"/>
    </source>
</evidence>
<protein>
    <recommendedName>
        <fullName evidence="4">DUF4232 domain-containing protein</fullName>
    </recommendedName>
</protein>
<gene>
    <name evidence="2" type="ORF">KGQ19_20195</name>
</gene>
<accession>A0ABS5KT55</accession>
<keyword evidence="3" id="KW-1185">Reference proteome</keyword>
<evidence type="ECO:0000256" key="1">
    <source>
        <dbReference type="SAM" id="MobiDB-lite"/>
    </source>
</evidence>
<sequence>MGPGRGDPSGGGAPDAAGEPDPAEFELVVELDDEFDDERLAEGGEPNCAASGFETIDGDDAVPSLIARLPRGLQIAGALAVAVVLAFVVWPTTGARRATPQPNPPPSQVDADLYKVRLSTTSLTDDDSVDHAVLGLELTNGSATRLSVVSAELWDAVGTRIGSATAWPAQALNGGTTVSVPVTLPYGCDGQPLPVLPVTIRYSVSTPQDPNVRRDYAYPLSDTLWDDYTRQQTAICAGPGAVAGNSGSAFAVTAIDTTQPIGAPADPQGFDLTFTIEAAGIATWNVQDPASRQTGVTITASGLPVVVTPGQTARLATHWHVTDCTHPPAWNGGMGGVEITGQMAGSGPGNSGSSEQTSLAALRPGLVTEMMQVACGTG</sequence>
<organism evidence="2 3">
    <name type="scientific">Catenulispora pinistramenti</name>
    <dbReference type="NCBI Taxonomy" id="2705254"/>
    <lineage>
        <taxon>Bacteria</taxon>
        <taxon>Bacillati</taxon>
        <taxon>Actinomycetota</taxon>
        <taxon>Actinomycetes</taxon>
        <taxon>Catenulisporales</taxon>
        <taxon>Catenulisporaceae</taxon>
        <taxon>Catenulispora</taxon>
    </lineage>
</organism>
<feature type="region of interest" description="Disordered" evidence="1">
    <location>
        <begin position="1"/>
        <end position="24"/>
    </location>
</feature>
<evidence type="ECO:0000313" key="2">
    <source>
        <dbReference type="EMBL" id="MBS2549190.1"/>
    </source>
</evidence>
<dbReference type="EMBL" id="JAAFYZ010000065">
    <property type="protein sequence ID" value="MBS2549190.1"/>
    <property type="molecule type" value="Genomic_DNA"/>
</dbReference>